<name>A0ABD0QQF3_CIRMR</name>
<dbReference type="PANTHER" id="PTHR45901:SF3">
    <property type="entry name" value="LIPOXYGENASE HOMOLOGY DOMAIN-CONTAINING PROTEIN 1"/>
    <property type="match status" value="1"/>
</dbReference>
<comment type="caution">
    <text evidence="3">The sequence shown here is derived from an EMBL/GenBank/DDBJ whole genome shotgun (WGS) entry which is preliminary data.</text>
</comment>
<feature type="non-terminal residue" evidence="3">
    <location>
        <position position="111"/>
    </location>
</feature>
<dbReference type="InterPro" id="IPR001024">
    <property type="entry name" value="PLAT/LH2_dom"/>
</dbReference>
<evidence type="ECO:0000313" key="4">
    <source>
        <dbReference type="Proteomes" id="UP001529510"/>
    </source>
</evidence>
<protein>
    <recommendedName>
        <fullName evidence="2">PLAT domain-containing protein</fullName>
    </recommendedName>
</protein>
<gene>
    <name evidence="3" type="ORF">M9458_019111</name>
</gene>
<evidence type="ECO:0000256" key="1">
    <source>
        <dbReference type="PROSITE-ProRule" id="PRU00152"/>
    </source>
</evidence>
<organism evidence="3 4">
    <name type="scientific">Cirrhinus mrigala</name>
    <name type="common">Mrigala</name>
    <dbReference type="NCBI Taxonomy" id="683832"/>
    <lineage>
        <taxon>Eukaryota</taxon>
        <taxon>Metazoa</taxon>
        <taxon>Chordata</taxon>
        <taxon>Craniata</taxon>
        <taxon>Vertebrata</taxon>
        <taxon>Euteleostomi</taxon>
        <taxon>Actinopterygii</taxon>
        <taxon>Neopterygii</taxon>
        <taxon>Teleostei</taxon>
        <taxon>Ostariophysi</taxon>
        <taxon>Cypriniformes</taxon>
        <taxon>Cyprinidae</taxon>
        <taxon>Labeoninae</taxon>
        <taxon>Labeonini</taxon>
        <taxon>Cirrhinus</taxon>
    </lineage>
</organism>
<dbReference type="AlphaFoldDB" id="A0ABD0QQF3"/>
<dbReference type="Proteomes" id="UP001529510">
    <property type="component" value="Unassembled WGS sequence"/>
</dbReference>
<dbReference type="PANTHER" id="PTHR45901">
    <property type="entry name" value="PROTEIN CBG12474"/>
    <property type="match status" value="1"/>
</dbReference>
<evidence type="ECO:0000313" key="3">
    <source>
        <dbReference type="EMBL" id="KAL0187441.1"/>
    </source>
</evidence>
<feature type="domain" description="PLAT" evidence="2">
    <location>
        <begin position="37"/>
        <end position="111"/>
    </location>
</feature>
<dbReference type="InterPro" id="IPR036392">
    <property type="entry name" value="PLAT/LH2_dom_sf"/>
</dbReference>
<comment type="caution">
    <text evidence="1">Lacks conserved residue(s) required for the propagation of feature annotation.</text>
</comment>
<dbReference type="Gene3D" id="2.60.60.20">
    <property type="entry name" value="PLAT/LH2 domain"/>
    <property type="match status" value="1"/>
</dbReference>
<accession>A0ABD0QQF3</accession>
<keyword evidence="4" id="KW-1185">Reference proteome</keyword>
<dbReference type="InterPro" id="IPR052970">
    <property type="entry name" value="Inner_ear_hair_cell_LOXHD"/>
</dbReference>
<reference evidence="3 4" key="1">
    <citation type="submission" date="2024-05" db="EMBL/GenBank/DDBJ databases">
        <title>Genome sequencing and assembly of Indian major carp, Cirrhinus mrigala (Hamilton, 1822).</title>
        <authorList>
            <person name="Mohindra V."/>
            <person name="Chowdhury L.M."/>
            <person name="Lal K."/>
            <person name="Jena J.K."/>
        </authorList>
    </citation>
    <scope>NUCLEOTIDE SEQUENCE [LARGE SCALE GENOMIC DNA]</scope>
    <source>
        <strain evidence="3">CM1030</strain>
        <tissue evidence="3">Blood</tissue>
    </source>
</reference>
<dbReference type="EMBL" id="JAMKFB020000008">
    <property type="protein sequence ID" value="KAL0187441.1"/>
    <property type="molecule type" value="Genomic_DNA"/>
</dbReference>
<dbReference type="PROSITE" id="PS50095">
    <property type="entry name" value="PLAT"/>
    <property type="match status" value="1"/>
</dbReference>
<sequence length="111" mass="12610">MESKLHVVDGSTESHVCRKKALRRYRDLIQDCVINDLYRCTTVSTCRFAAAGTDANVSLIVFGENGDTGMLALRESSNRNKFERNQVDVFRFGDILSLGELSKIRVWHDNK</sequence>
<dbReference type="SUPFAM" id="SSF49723">
    <property type="entry name" value="Lipase/lipooxygenase domain (PLAT/LH2 domain)"/>
    <property type="match status" value="1"/>
</dbReference>
<evidence type="ECO:0000259" key="2">
    <source>
        <dbReference type="PROSITE" id="PS50095"/>
    </source>
</evidence>
<dbReference type="Pfam" id="PF01477">
    <property type="entry name" value="PLAT"/>
    <property type="match status" value="1"/>
</dbReference>
<proteinExistence type="predicted"/>